<dbReference type="Proteomes" id="UP001530315">
    <property type="component" value="Unassembled WGS sequence"/>
</dbReference>
<reference evidence="1 2" key="1">
    <citation type="submission" date="2024-10" db="EMBL/GenBank/DDBJ databases">
        <title>Updated reference genomes for cyclostephanoid diatoms.</title>
        <authorList>
            <person name="Roberts W.R."/>
            <person name="Alverson A.J."/>
        </authorList>
    </citation>
    <scope>NUCLEOTIDE SEQUENCE [LARGE SCALE GENOMIC DNA]</scope>
    <source>
        <strain evidence="1 2">AJA276-08</strain>
    </source>
</reference>
<comment type="caution">
    <text evidence="1">The sequence shown here is derived from an EMBL/GenBank/DDBJ whole genome shotgun (WGS) entry which is preliminary data.</text>
</comment>
<evidence type="ECO:0000313" key="2">
    <source>
        <dbReference type="Proteomes" id="UP001530315"/>
    </source>
</evidence>
<accession>A0ABD3QLL5</accession>
<keyword evidence="2" id="KW-1185">Reference proteome</keyword>
<protein>
    <submittedName>
        <fullName evidence="1">Uncharacterized protein</fullName>
    </submittedName>
</protein>
<name>A0ABD3QLL5_9STRA</name>
<dbReference type="EMBL" id="JALLAZ020000196">
    <property type="protein sequence ID" value="KAL3801294.1"/>
    <property type="molecule type" value="Genomic_DNA"/>
</dbReference>
<gene>
    <name evidence="1" type="ORF">ACHAW5_000755</name>
</gene>
<dbReference type="AlphaFoldDB" id="A0ABD3QLL5"/>
<proteinExistence type="predicted"/>
<evidence type="ECO:0000313" key="1">
    <source>
        <dbReference type="EMBL" id="KAL3801294.1"/>
    </source>
</evidence>
<sequence>MVRNIDLPEAVVFYGLESVLEPPRQEETDEGCFCNVTFSLRPGVKRLLNECEEVGTASLLLSEDADEEGGLKLMFQEAWEQAISPGGKGSKIQMNGDNLASIHFRCLNYEFSLQSANKDGDDIIRDYADVDEYTEFYNLQASGRSPSPAFLLDSLRSVRINPRGFGGSSGFGRGQWVEPRRSPMPARTVVFVAGDWSPPHRRKDEYIYGEEGKINESNVSDRCAAARAAGCRVIYLEQILDDNTEKQGFVAIQDDAPTMSLCDAVIGAYGNDNPRDLIQPITLDAISTPGDYWLNPPTPRDDVGNSVAVDELVDLFRSERVFRDVVGNGGSVVIGKEENVSEGDEMSEEKMKAILADLNGP</sequence>
<organism evidence="1 2">
    <name type="scientific">Stephanodiscus triporus</name>
    <dbReference type="NCBI Taxonomy" id="2934178"/>
    <lineage>
        <taxon>Eukaryota</taxon>
        <taxon>Sar</taxon>
        <taxon>Stramenopiles</taxon>
        <taxon>Ochrophyta</taxon>
        <taxon>Bacillariophyta</taxon>
        <taxon>Coscinodiscophyceae</taxon>
        <taxon>Thalassiosirophycidae</taxon>
        <taxon>Stephanodiscales</taxon>
        <taxon>Stephanodiscaceae</taxon>
        <taxon>Stephanodiscus</taxon>
    </lineage>
</organism>